<feature type="transmembrane region" description="Helical" evidence="8">
    <location>
        <begin position="118"/>
        <end position="140"/>
    </location>
</feature>
<dbReference type="InterPro" id="IPR005829">
    <property type="entry name" value="Sugar_transporter_CS"/>
</dbReference>
<dbReference type="GO" id="GO:0005886">
    <property type="term" value="C:plasma membrane"/>
    <property type="evidence" value="ECO:0007669"/>
    <property type="project" value="UniProtKB-SubCell"/>
</dbReference>
<evidence type="ECO:0000256" key="6">
    <source>
        <dbReference type="ARBA" id="ARBA00022989"/>
    </source>
</evidence>
<dbReference type="PROSITE" id="PS50850">
    <property type="entry name" value="MFS"/>
    <property type="match status" value="1"/>
</dbReference>
<comment type="subcellular location">
    <subcellularLocation>
        <location evidence="1">Cell membrane</location>
        <topology evidence="1">Multi-pass membrane protein</topology>
    </subcellularLocation>
</comment>
<dbReference type="InterPro" id="IPR020846">
    <property type="entry name" value="MFS_dom"/>
</dbReference>
<evidence type="ECO:0000256" key="3">
    <source>
        <dbReference type="ARBA" id="ARBA00022448"/>
    </source>
</evidence>
<dbReference type="InterPro" id="IPR004638">
    <property type="entry name" value="EmrB-like"/>
</dbReference>
<feature type="transmembrane region" description="Helical" evidence="8">
    <location>
        <begin position="152"/>
        <end position="173"/>
    </location>
</feature>
<gene>
    <name evidence="10" type="ORF">BalcAV3975</name>
</gene>
<evidence type="ECO:0000313" key="10">
    <source>
        <dbReference type="EMBL" id="AFV25978.1"/>
    </source>
</evidence>
<feature type="transmembrane region" description="Helical" evidence="8">
    <location>
        <begin position="454"/>
        <end position="476"/>
    </location>
</feature>
<protein>
    <submittedName>
        <fullName evidence="10">Multidrug efflux transporter</fullName>
    </submittedName>
</protein>
<comment type="similarity">
    <text evidence="2">Belongs to the major facilitator superfamily. EmrB family.</text>
</comment>
<feature type="transmembrane region" description="Helical" evidence="8">
    <location>
        <begin position="94"/>
        <end position="112"/>
    </location>
</feature>
<feature type="transmembrane region" description="Helical" evidence="8">
    <location>
        <begin position="240"/>
        <end position="260"/>
    </location>
</feature>
<keyword evidence="5 8" id="KW-0812">Transmembrane</keyword>
<evidence type="ECO:0000256" key="8">
    <source>
        <dbReference type="SAM" id="Phobius"/>
    </source>
</evidence>
<dbReference type="PANTHER" id="PTHR42718">
    <property type="entry name" value="MAJOR FACILITATOR SUPERFAMILY MULTIDRUG TRANSPORTER MFSC"/>
    <property type="match status" value="1"/>
</dbReference>
<name>K4MKZ6_ALKAL</name>
<organism evidence="10">
    <name type="scientific">Alkalihalobacillus alcalophilus ATCC 27647 = CGMCC 1.3604</name>
    <dbReference type="NCBI Taxonomy" id="1218173"/>
    <lineage>
        <taxon>Bacteria</taxon>
        <taxon>Bacillati</taxon>
        <taxon>Bacillota</taxon>
        <taxon>Bacilli</taxon>
        <taxon>Bacillales</taxon>
        <taxon>Bacillaceae</taxon>
        <taxon>Alkalihalobacillus</taxon>
    </lineage>
</organism>
<feature type="transmembrane region" description="Helical" evidence="8">
    <location>
        <begin position="347"/>
        <end position="380"/>
    </location>
</feature>
<dbReference type="PRINTS" id="PR01036">
    <property type="entry name" value="TCRTETB"/>
</dbReference>
<dbReference type="Pfam" id="PF07690">
    <property type="entry name" value="MFS_1"/>
    <property type="match status" value="1"/>
</dbReference>
<feature type="transmembrane region" description="Helical" evidence="8">
    <location>
        <begin position="414"/>
        <end position="433"/>
    </location>
</feature>
<evidence type="ECO:0000259" key="9">
    <source>
        <dbReference type="PROSITE" id="PS50850"/>
    </source>
</evidence>
<dbReference type="SUPFAM" id="SSF103473">
    <property type="entry name" value="MFS general substrate transporter"/>
    <property type="match status" value="1"/>
</dbReference>
<feature type="transmembrane region" description="Helical" evidence="8">
    <location>
        <begin position="25"/>
        <end position="45"/>
    </location>
</feature>
<evidence type="ECO:0000256" key="7">
    <source>
        <dbReference type="ARBA" id="ARBA00023136"/>
    </source>
</evidence>
<reference evidence="10" key="1">
    <citation type="submission" date="2012-07" db="EMBL/GenBank/DDBJ databases">
        <title>A Draft Genome for Bacillus alcalophilus strain ATCC 27647.</title>
        <authorList>
            <person name="Attie O."/>
            <person name="Jayaprakash A."/>
            <person name="Sachidanandam R."/>
            <person name="Shah H."/>
            <person name="Paulsen I."/>
            <person name="Morino M."/>
            <person name="Ito M."/>
            <person name="Krulwich T."/>
        </authorList>
    </citation>
    <scope>NUCLEOTIDE SEQUENCE</scope>
    <source>
        <strain evidence="10">ATCC 27647</strain>
    </source>
</reference>
<dbReference type="PROSITE" id="PS00217">
    <property type="entry name" value="SUGAR_TRANSPORT_2"/>
    <property type="match status" value="1"/>
</dbReference>
<keyword evidence="7 8" id="KW-0472">Membrane</keyword>
<evidence type="ECO:0000256" key="1">
    <source>
        <dbReference type="ARBA" id="ARBA00004651"/>
    </source>
</evidence>
<dbReference type="GO" id="GO:0022857">
    <property type="term" value="F:transmembrane transporter activity"/>
    <property type="evidence" value="ECO:0007669"/>
    <property type="project" value="InterPro"/>
</dbReference>
<evidence type="ECO:0000256" key="2">
    <source>
        <dbReference type="ARBA" id="ARBA00008537"/>
    </source>
</evidence>
<keyword evidence="4" id="KW-1003">Cell membrane</keyword>
<feature type="transmembrane region" description="Helical" evidence="8">
    <location>
        <begin position="280"/>
        <end position="306"/>
    </location>
</feature>
<sequence length="498" mass="54895">MLYWIKDKNFERRNGVFMMRENQKWMVVVAVLLGSFTMILNNSMLNPAIPTFIDVFETDVVSAGWIITIFMVAMGMTVPVTGYLGDRFGKKRTYLIGLALFVVGSIIGTFSWNLSSLITFRALQGIGGGIMMPLSMALIFEAFPKRERGLATGVWGIASMMAPTIGPTIGGILLETTSWHYLFITNAPFGLIGLWFAWKYLPNTTPNRQVQFDKVGFFLVTLGVGSILFAFARMSSVADLTHPTNLILLIVGIIWMYLFVKVEKQVQQPLLDLSLFRIPVYTYSILLTTISSIGLFAGIFLIPLLIQQAFGLSAIVTGLVFLPSALFTGIFMTVGGRILDKKGAKGVITSGLLVLAVGTLVMGFMSIETSLAFIIFWMAIRGIGNGLSSMPSTTTGMNAVPDRLVSRGSALNNVARQMSSAFAVVFISIFYEVRRGQIMTSSSTFSLEQASVQAINEAFIFVGILTFLTIPIGYMLEKKSKEEDLKERKMEEKKQAVR</sequence>
<evidence type="ECO:0000256" key="4">
    <source>
        <dbReference type="ARBA" id="ARBA00022475"/>
    </source>
</evidence>
<feature type="domain" description="Major facilitator superfamily (MFS) profile" evidence="9">
    <location>
        <begin position="27"/>
        <end position="481"/>
    </location>
</feature>
<feature type="transmembrane region" description="Helical" evidence="8">
    <location>
        <begin position="312"/>
        <end position="335"/>
    </location>
</feature>
<dbReference type="Gene3D" id="1.20.1250.20">
    <property type="entry name" value="MFS general substrate transporter like domains"/>
    <property type="match status" value="1"/>
</dbReference>
<feature type="transmembrane region" description="Helical" evidence="8">
    <location>
        <begin position="65"/>
        <end position="85"/>
    </location>
</feature>
<proteinExistence type="inferred from homology"/>
<keyword evidence="6 8" id="KW-1133">Transmembrane helix</keyword>
<keyword evidence="3" id="KW-0813">Transport</keyword>
<dbReference type="CDD" id="cd17503">
    <property type="entry name" value="MFS_LmrB_MDR_like"/>
    <property type="match status" value="1"/>
</dbReference>
<feature type="transmembrane region" description="Helical" evidence="8">
    <location>
        <begin position="217"/>
        <end position="234"/>
    </location>
</feature>
<feature type="transmembrane region" description="Helical" evidence="8">
    <location>
        <begin position="179"/>
        <end position="197"/>
    </location>
</feature>
<dbReference type="NCBIfam" id="TIGR00711">
    <property type="entry name" value="efflux_EmrB"/>
    <property type="match status" value="1"/>
</dbReference>
<dbReference type="InterPro" id="IPR011701">
    <property type="entry name" value="MFS"/>
</dbReference>
<dbReference type="EMBL" id="JX399555">
    <property type="protein sequence ID" value="AFV25978.1"/>
    <property type="molecule type" value="Genomic_DNA"/>
</dbReference>
<evidence type="ECO:0000256" key="5">
    <source>
        <dbReference type="ARBA" id="ARBA00022692"/>
    </source>
</evidence>
<dbReference type="PANTHER" id="PTHR42718:SF9">
    <property type="entry name" value="MAJOR FACILITATOR SUPERFAMILY MULTIDRUG TRANSPORTER MFSC"/>
    <property type="match status" value="1"/>
</dbReference>
<dbReference type="AlphaFoldDB" id="K4MKZ6"/>
<accession>K4MKZ6</accession>
<dbReference type="Gene3D" id="1.20.1720.10">
    <property type="entry name" value="Multidrug resistance protein D"/>
    <property type="match status" value="1"/>
</dbReference>
<dbReference type="InterPro" id="IPR036259">
    <property type="entry name" value="MFS_trans_sf"/>
</dbReference>